<sequence length="531" mass="56470">MRPWVSPYSCRRGPSANTTRKQGPLLRPRPRERTPSARPPPRPGKRLTLRRWRAGSNGPPAANRCTASCPARHARRPARGWPAPPAPAPRDRARLASFQPSPARSAGWERAARWWARAAGLPRPRLAAAARDTQMKVDHPVVGAATQAHTTAGRALGPGAREGSLSDGPAARTPPKLFRRGPQPTRLRAGAARPGGTEGSPPTARQQAPQSLSRFRGREPERQGLPHGGGRASAPAERRRGQEESARRGEPNRRGRGPEPSSTRARRPPARSRRWPPYSSSAGPQPPRRARARPRPPAREKRPSGRRIPAGPASLRRRPRPVRAAAKGKPEPAPARGKTRPRGRLTGRSSPAAASAQRAGPDEGERGKGSPSRQTGEWAGAPAGAARRRRRGSPCREATEAVAQALSTTAPRAHNPLSTPRLNGSLGRPPPAQARAAAGGRTRVGDARPRRRTQQAKAALGSGGRAPQPARQPAATRGPAPTASPYSWRRRPAANTTRDRAFHPSGRSGSLAGARGTARRGGRDVGCLGGG</sequence>
<feature type="compositionally biased region" description="Low complexity" evidence="1">
    <location>
        <begin position="347"/>
        <end position="359"/>
    </location>
</feature>
<evidence type="ECO:0000313" key="3">
    <source>
        <dbReference type="Proteomes" id="UP000283509"/>
    </source>
</evidence>
<feature type="compositionally biased region" description="Low complexity" evidence="1">
    <location>
        <begin position="505"/>
        <end position="516"/>
    </location>
</feature>
<evidence type="ECO:0000313" key="2">
    <source>
        <dbReference type="EMBL" id="ROT63859.1"/>
    </source>
</evidence>
<name>A0A3R7NQ86_PENVA</name>
<dbReference type="STRING" id="6689.A0A3R7NQ86"/>
<gene>
    <name evidence="2" type="ORF">C7M84_018240</name>
</gene>
<feature type="compositionally biased region" description="Polar residues" evidence="1">
    <location>
        <begin position="405"/>
        <end position="422"/>
    </location>
</feature>
<feature type="region of interest" description="Disordered" evidence="1">
    <location>
        <begin position="148"/>
        <end position="531"/>
    </location>
</feature>
<reference evidence="2 3" key="1">
    <citation type="submission" date="2018-04" db="EMBL/GenBank/DDBJ databases">
        <authorList>
            <person name="Zhang X."/>
            <person name="Yuan J."/>
            <person name="Li F."/>
            <person name="Xiang J."/>
        </authorList>
    </citation>
    <scope>NUCLEOTIDE SEQUENCE [LARGE SCALE GENOMIC DNA]</scope>
    <source>
        <tissue evidence="2">Muscle</tissue>
    </source>
</reference>
<feature type="compositionally biased region" description="Basic and acidic residues" evidence="1">
    <location>
        <begin position="236"/>
        <end position="257"/>
    </location>
</feature>
<evidence type="ECO:0000256" key="1">
    <source>
        <dbReference type="SAM" id="MobiDB-lite"/>
    </source>
</evidence>
<reference evidence="2 3" key="2">
    <citation type="submission" date="2019-01" db="EMBL/GenBank/DDBJ databases">
        <title>The decoding of complex shrimp genome reveals the adaptation for benthos swimmer, frequently molting mechanism and breeding impact on genome.</title>
        <authorList>
            <person name="Sun Y."/>
            <person name="Gao Y."/>
            <person name="Yu Y."/>
        </authorList>
    </citation>
    <scope>NUCLEOTIDE SEQUENCE [LARGE SCALE GENOMIC DNA]</scope>
    <source>
        <tissue evidence="2">Muscle</tissue>
    </source>
</reference>
<protein>
    <submittedName>
        <fullName evidence="2">Uncharacterized protein</fullName>
    </submittedName>
</protein>
<keyword evidence="3" id="KW-1185">Reference proteome</keyword>
<comment type="caution">
    <text evidence="2">The sequence shown here is derived from an EMBL/GenBank/DDBJ whole genome shotgun (WGS) entry which is preliminary data.</text>
</comment>
<accession>A0A3R7NQ86</accession>
<feature type="region of interest" description="Disordered" evidence="1">
    <location>
        <begin position="1"/>
        <end position="107"/>
    </location>
</feature>
<dbReference type="AlphaFoldDB" id="A0A3R7NQ86"/>
<dbReference type="EMBL" id="QCYY01003364">
    <property type="protein sequence ID" value="ROT63859.1"/>
    <property type="molecule type" value="Genomic_DNA"/>
</dbReference>
<proteinExistence type="predicted"/>
<feature type="compositionally biased region" description="Basic residues" evidence="1">
    <location>
        <begin position="43"/>
        <end position="53"/>
    </location>
</feature>
<feature type="compositionally biased region" description="Basic residues" evidence="1">
    <location>
        <begin position="264"/>
        <end position="274"/>
    </location>
</feature>
<feature type="compositionally biased region" description="Polar residues" evidence="1">
    <location>
        <begin position="203"/>
        <end position="213"/>
    </location>
</feature>
<dbReference type="Proteomes" id="UP000283509">
    <property type="component" value="Unassembled WGS sequence"/>
</dbReference>
<feature type="compositionally biased region" description="Low complexity" evidence="1">
    <location>
        <begin position="465"/>
        <end position="483"/>
    </location>
</feature>
<organism evidence="2 3">
    <name type="scientific">Penaeus vannamei</name>
    <name type="common">Whiteleg shrimp</name>
    <name type="synonym">Litopenaeus vannamei</name>
    <dbReference type="NCBI Taxonomy" id="6689"/>
    <lineage>
        <taxon>Eukaryota</taxon>
        <taxon>Metazoa</taxon>
        <taxon>Ecdysozoa</taxon>
        <taxon>Arthropoda</taxon>
        <taxon>Crustacea</taxon>
        <taxon>Multicrustacea</taxon>
        <taxon>Malacostraca</taxon>
        <taxon>Eumalacostraca</taxon>
        <taxon>Eucarida</taxon>
        <taxon>Decapoda</taxon>
        <taxon>Dendrobranchiata</taxon>
        <taxon>Penaeoidea</taxon>
        <taxon>Penaeidae</taxon>
        <taxon>Penaeus</taxon>
    </lineage>
</organism>